<feature type="compositionally biased region" description="Low complexity" evidence="1">
    <location>
        <begin position="117"/>
        <end position="138"/>
    </location>
</feature>
<dbReference type="EMBL" id="AZIL01002910">
    <property type="protein sequence ID" value="EWM20633.1"/>
    <property type="molecule type" value="Genomic_DNA"/>
</dbReference>
<gene>
    <name evidence="3" type="ORF">Naga_101280g1</name>
</gene>
<feature type="compositionally biased region" description="Low complexity" evidence="1">
    <location>
        <begin position="362"/>
        <end position="383"/>
    </location>
</feature>
<feature type="compositionally biased region" description="Low complexity" evidence="1">
    <location>
        <begin position="146"/>
        <end position="172"/>
    </location>
</feature>
<dbReference type="InterPro" id="IPR051696">
    <property type="entry name" value="DENN_Domain_GEFs"/>
</dbReference>
<evidence type="ECO:0000313" key="4">
    <source>
        <dbReference type="Proteomes" id="UP000019335"/>
    </source>
</evidence>
<protein>
    <submittedName>
        <fullName evidence="3">Myotubularin-related family protein</fullName>
    </submittedName>
</protein>
<dbReference type="Gene3D" id="3.30.450.200">
    <property type="match status" value="1"/>
</dbReference>
<dbReference type="PANTHER" id="PTHR12296:SF21">
    <property type="entry name" value="DENN DOMAIN-CONTAINING PROTEIN 3"/>
    <property type="match status" value="1"/>
</dbReference>
<dbReference type="PROSITE" id="PS50211">
    <property type="entry name" value="DENN"/>
    <property type="match status" value="1"/>
</dbReference>
<feature type="region of interest" description="Disordered" evidence="1">
    <location>
        <begin position="362"/>
        <end position="393"/>
    </location>
</feature>
<dbReference type="Pfam" id="PF03456">
    <property type="entry name" value="uDENN"/>
    <property type="match status" value="1"/>
</dbReference>
<evidence type="ECO:0000313" key="3">
    <source>
        <dbReference type="EMBL" id="EWM20633.1"/>
    </source>
</evidence>
<feature type="compositionally biased region" description="Low complexity" evidence="1">
    <location>
        <begin position="13"/>
        <end position="27"/>
    </location>
</feature>
<dbReference type="Proteomes" id="UP000019335">
    <property type="component" value="Unassembled WGS sequence"/>
</dbReference>
<dbReference type="PANTHER" id="PTHR12296">
    <property type="entry name" value="DENN DOMAIN-CONTAINING PROTEIN 4"/>
    <property type="match status" value="1"/>
</dbReference>
<organism evidence="3 4">
    <name type="scientific">Nannochloropsis gaditana</name>
    <dbReference type="NCBI Taxonomy" id="72520"/>
    <lineage>
        <taxon>Eukaryota</taxon>
        <taxon>Sar</taxon>
        <taxon>Stramenopiles</taxon>
        <taxon>Ochrophyta</taxon>
        <taxon>Eustigmatophyceae</taxon>
        <taxon>Eustigmatales</taxon>
        <taxon>Monodopsidaceae</taxon>
        <taxon>Nannochloropsis</taxon>
    </lineage>
</organism>
<evidence type="ECO:0000259" key="2">
    <source>
        <dbReference type="PROSITE" id="PS50211"/>
    </source>
</evidence>
<dbReference type="GO" id="GO:0031410">
    <property type="term" value="C:cytoplasmic vesicle"/>
    <property type="evidence" value="ECO:0007669"/>
    <property type="project" value="TreeGrafter"/>
</dbReference>
<dbReference type="AlphaFoldDB" id="W7TAV7"/>
<dbReference type="SMART" id="SM00800">
    <property type="entry name" value="uDENN"/>
    <property type="match status" value="1"/>
</dbReference>
<dbReference type="InterPro" id="IPR037516">
    <property type="entry name" value="Tripartite_DENN"/>
</dbReference>
<sequence>MQVSNHFHPLTGSSPSCSPSFSPSNSRPPKRSFLCVSSISWWSWAWTRRRCRGRTGGRAGQRGVKGQVVGRLRLRRFPNPSCLLPLQAMLTHVPSSSSASSSQPVFSFTSSFAASPSPQKSRSLTQLPSLPPSLASPSTGILPNDSQASLTSLSSPSSTTRSLAALPSFQPSSPCPSLPLTSPTSFPPSLPPSLAPDETHMACKVLDAYPTASHYAQGEGKEAVKVPDHVAQFVYPDGFSLRAEEAPPSFFSFVLTDMDGTRTYGCVLHLCEEVSTLPHPAKTQTALGRAFQEAGLPLPSWVQSGNFFVPKALVILSHYPFFNTFREVGPQASRRDLSFLFLIPAFIPPSALPSIPFSLRSSLSSTASPSPLLPSPSSATSPIFSAKCPCPPR</sequence>
<evidence type="ECO:0000256" key="1">
    <source>
        <dbReference type="SAM" id="MobiDB-lite"/>
    </source>
</evidence>
<feature type="region of interest" description="Disordered" evidence="1">
    <location>
        <begin position="117"/>
        <end position="194"/>
    </location>
</feature>
<proteinExistence type="predicted"/>
<reference evidence="3 4" key="1">
    <citation type="journal article" date="2014" name="Mol. Plant">
        <title>Chromosome Scale Genome Assembly and Transcriptome Profiling of Nannochloropsis gaditana in Nitrogen Depletion.</title>
        <authorList>
            <person name="Corteggiani Carpinelli E."/>
            <person name="Telatin A."/>
            <person name="Vitulo N."/>
            <person name="Forcato C."/>
            <person name="D'Angelo M."/>
            <person name="Schiavon R."/>
            <person name="Vezzi A."/>
            <person name="Giacometti G.M."/>
            <person name="Morosinotto T."/>
            <person name="Valle G."/>
        </authorList>
    </citation>
    <scope>NUCLEOTIDE SEQUENCE [LARGE SCALE GENOMIC DNA]</scope>
    <source>
        <strain evidence="3 4">B-31</strain>
    </source>
</reference>
<feature type="compositionally biased region" description="Pro residues" evidence="1">
    <location>
        <begin position="185"/>
        <end position="194"/>
    </location>
</feature>
<feature type="region of interest" description="Disordered" evidence="1">
    <location>
        <begin position="1"/>
        <end position="28"/>
    </location>
</feature>
<feature type="domain" description="UDENN" evidence="2">
    <location>
        <begin position="187"/>
        <end position="393"/>
    </location>
</feature>
<keyword evidence="4" id="KW-1185">Reference proteome</keyword>
<accession>W7TAV7</accession>
<name>W7TAV7_9STRA</name>
<comment type="caution">
    <text evidence="3">The sequence shown here is derived from an EMBL/GenBank/DDBJ whole genome shotgun (WGS) entry which is preliminary data.</text>
</comment>
<dbReference type="GO" id="GO:0032483">
    <property type="term" value="P:regulation of Rab protein signal transduction"/>
    <property type="evidence" value="ECO:0007669"/>
    <property type="project" value="TreeGrafter"/>
</dbReference>
<dbReference type="InterPro" id="IPR005113">
    <property type="entry name" value="uDENN_dom"/>
</dbReference>
<dbReference type="OrthoDB" id="6019893at2759"/>